<dbReference type="EMBL" id="BAABHS010000019">
    <property type="protein sequence ID" value="GAA4977637.1"/>
    <property type="molecule type" value="Genomic_DNA"/>
</dbReference>
<organism evidence="2 3">
    <name type="scientific">Yinghuangia aomiensis</name>
    <dbReference type="NCBI Taxonomy" id="676205"/>
    <lineage>
        <taxon>Bacteria</taxon>
        <taxon>Bacillati</taxon>
        <taxon>Actinomycetota</taxon>
        <taxon>Actinomycetes</taxon>
        <taxon>Kitasatosporales</taxon>
        <taxon>Streptomycetaceae</taxon>
        <taxon>Yinghuangia</taxon>
    </lineage>
</organism>
<accession>A0ABP9HST1</accession>
<dbReference type="Proteomes" id="UP001500466">
    <property type="component" value="Unassembled WGS sequence"/>
</dbReference>
<keyword evidence="1" id="KW-0472">Membrane</keyword>
<gene>
    <name evidence="2" type="ORF">GCM10023205_51570</name>
</gene>
<proteinExistence type="predicted"/>
<protein>
    <submittedName>
        <fullName evidence="2">Uncharacterized protein</fullName>
    </submittedName>
</protein>
<reference evidence="3" key="1">
    <citation type="journal article" date="2019" name="Int. J. Syst. Evol. Microbiol.">
        <title>The Global Catalogue of Microorganisms (GCM) 10K type strain sequencing project: providing services to taxonomists for standard genome sequencing and annotation.</title>
        <authorList>
            <consortium name="The Broad Institute Genomics Platform"/>
            <consortium name="The Broad Institute Genome Sequencing Center for Infectious Disease"/>
            <person name="Wu L."/>
            <person name="Ma J."/>
        </authorList>
    </citation>
    <scope>NUCLEOTIDE SEQUENCE [LARGE SCALE GENOMIC DNA]</scope>
    <source>
        <strain evidence="3">JCM 17986</strain>
    </source>
</reference>
<evidence type="ECO:0000313" key="3">
    <source>
        <dbReference type="Proteomes" id="UP001500466"/>
    </source>
</evidence>
<comment type="caution">
    <text evidence="2">The sequence shown here is derived from an EMBL/GenBank/DDBJ whole genome shotgun (WGS) entry which is preliminary data.</text>
</comment>
<name>A0ABP9HST1_9ACTN</name>
<sequence length="157" mass="16376">MTAGMPPWFNLSECSKPLPGKPEERSMPVPDSRPSRHAAVWAGIAFGLATIPVLVIGGVLVYLAGPATAALLFGVAFGLLAWPLLARTNRELVVAELVSGTILGSATLAMGMCIPLVGVLILVPFLPAICAAVTATLIAARTLVLERDPAVRRRMPA</sequence>
<feature type="transmembrane region" description="Helical" evidence="1">
    <location>
        <begin position="97"/>
        <end position="119"/>
    </location>
</feature>
<evidence type="ECO:0000313" key="2">
    <source>
        <dbReference type="EMBL" id="GAA4977637.1"/>
    </source>
</evidence>
<feature type="transmembrane region" description="Helical" evidence="1">
    <location>
        <begin position="38"/>
        <end position="61"/>
    </location>
</feature>
<keyword evidence="1" id="KW-0812">Transmembrane</keyword>
<keyword evidence="1" id="KW-1133">Transmembrane helix</keyword>
<evidence type="ECO:0000256" key="1">
    <source>
        <dbReference type="SAM" id="Phobius"/>
    </source>
</evidence>
<keyword evidence="3" id="KW-1185">Reference proteome</keyword>
<feature type="transmembrane region" description="Helical" evidence="1">
    <location>
        <begin position="67"/>
        <end position="85"/>
    </location>
</feature>
<feature type="transmembrane region" description="Helical" evidence="1">
    <location>
        <begin position="125"/>
        <end position="145"/>
    </location>
</feature>